<gene>
    <name evidence="1" type="ORF">GS398_00805</name>
</gene>
<sequence>MKSVLLGFILLLKGTFQESVEELLLGKWVYVKGSYEYYDSAGKLLKESGMNAISNLDIQITKESATIIYSKDKSTTRNYAVTKGENGRHFISVSLPRGNFNYEIASITSTDLILLARQNTSFALGGDDTKQVSYCLVKIYMSKK</sequence>
<organism evidence="1 2">
    <name type="scientific">Hufsiella ginkgonis</name>
    <dbReference type="NCBI Taxonomy" id="2695274"/>
    <lineage>
        <taxon>Bacteria</taxon>
        <taxon>Pseudomonadati</taxon>
        <taxon>Bacteroidota</taxon>
        <taxon>Sphingobacteriia</taxon>
        <taxon>Sphingobacteriales</taxon>
        <taxon>Sphingobacteriaceae</taxon>
        <taxon>Hufsiella</taxon>
    </lineage>
</organism>
<comment type="caution">
    <text evidence="1">The sequence shown here is derived from an EMBL/GenBank/DDBJ whole genome shotgun (WGS) entry which is preliminary data.</text>
</comment>
<evidence type="ECO:0000313" key="2">
    <source>
        <dbReference type="Proteomes" id="UP000451233"/>
    </source>
</evidence>
<evidence type="ECO:0000313" key="1">
    <source>
        <dbReference type="EMBL" id="MXV13827.1"/>
    </source>
</evidence>
<dbReference type="AlphaFoldDB" id="A0A7K1XSH8"/>
<evidence type="ECO:0008006" key="3">
    <source>
        <dbReference type="Google" id="ProtNLM"/>
    </source>
</evidence>
<reference evidence="1 2" key="1">
    <citation type="submission" date="2019-11" db="EMBL/GenBank/DDBJ databases">
        <title>Pedobacter sp. HMF7056 Genome sequencing and assembly.</title>
        <authorList>
            <person name="Kang H."/>
            <person name="Kim H."/>
            <person name="Joh K."/>
        </authorList>
    </citation>
    <scope>NUCLEOTIDE SEQUENCE [LARGE SCALE GENOMIC DNA]</scope>
    <source>
        <strain evidence="1 2">HMF7056</strain>
    </source>
</reference>
<name>A0A7K1XSH8_9SPHI</name>
<proteinExistence type="predicted"/>
<accession>A0A7K1XSH8</accession>
<protein>
    <recommendedName>
        <fullName evidence="3">Lipocalin-like domain-containing protein</fullName>
    </recommendedName>
</protein>
<keyword evidence="2" id="KW-1185">Reference proteome</keyword>
<dbReference type="RefSeq" id="WP_160904855.1">
    <property type="nucleotide sequence ID" value="NZ_WVHS01000001.1"/>
</dbReference>
<dbReference type="Proteomes" id="UP000451233">
    <property type="component" value="Unassembled WGS sequence"/>
</dbReference>
<dbReference type="EMBL" id="WVHS01000001">
    <property type="protein sequence ID" value="MXV13827.1"/>
    <property type="molecule type" value="Genomic_DNA"/>
</dbReference>